<evidence type="ECO:0000256" key="1">
    <source>
        <dbReference type="SAM" id="MobiDB-lite"/>
    </source>
</evidence>
<feature type="compositionally biased region" description="Polar residues" evidence="1">
    <location>
        <begin position="98"/>
        <end position="112"/>
    </location>
</feature>
<keyword evidence="3" id="KW-1185">Reference proteome</keyword>
<dbReference type="Proteomes" id="UP001497516">
    <property type="component" value="Chromosome 6"/>
</dbReference>
<evidence type="ECO:0000313" key="3">
    <source>
        <dbReference type="Proteomes" id="UP001497516"/>
    </source>
</evidence>
<evidence type="ECO:0000313" key="2">
    <source>
        <dbReference type="EMBL" id="CAL1393543.1"/>
    </source>
</evidence>
<protein>
    <submittedName>
        <fullName evidence="2">Uncharacterized protein</fullName>
    </submittedName>
</protein>
<dbReference type="EMBL" id="OZ034819">
    <property type="protein sequence ID" value="CAL1393543.1"/>
    <property type="molecule type" value="Genomic_DNA"/>
</dbReference>
<sequence length="112" mass="12336">MTIVKYPPSCDVDLIDAPLNGEINVTVKYPPSGDVDLIDAPLTSNQHDRYYGSHLSKLRRTRVFEFLGIYVTTTPMEILVESSATTTTTTPMEIPVESSATTTTSTNYGDPY</sequence>
<organism evidence="2 3">
    <name type="scientific">Linum trigynum</name>
    <dbReference type="NCBI Taxonomy" id="586398"/>
    <lineage>
        <taxon>Eukaryota</taxon>
        <taxon>Viridiplantae</taxon>
        <taxon>Streptophyta</taxon>
        <taxon>Embryophyta</taxon>
        <taxon>Tracheophyta</taxon>
        <taxon>Spermatophyta</taxon>
        <taxon>Magnoliopsida</taxon>
        <taxon>eudicotyledons</taxon>
        <taxon>Gunneridae</taxon>
        <taxon>Pentapetalae</taxon>
        <taxon>rosids</taxon>
        <taxon>fabids</taxon>
        <taxon>Malpighiales</taxon>
        <taxon>Linaceae</taxon>
        <taxon>Linum</taxon>
    </lineage>
</organism>
<accession>A0AAV2F5N0</accession>
<dbReference type="AlphaFoldDB" id="A0AAV2F5N0"/>
<gene>
    <name evidence="2" type="ORF">LTRI10_LOCUS34115</name>
</gene>
<proteinExistence type="predicted"/>
<reference evidence="2 3" key="1">
    <citation type="submission" date="2024-04" db="EMBL/GenBank/DDBJ databases">
        <authorList>
            <person name="Fracassetti M."/>
        </authorList>
    </citation>
    <scope>NUCLEOTIDE SEQUENCE [LARGE SCALE GENOMIC DNA]</scope>
</reference>
<name>A0AAV2F5N0_9ROSI</name>
<feature type="region of interest" description="Disordered" evidence="1">
    <location>
        <begin position="84"/>
        <end position="112"/>
    </location>
</feature>